<evidence type="ECO:0000313" key="1">
    <source>
        <dbReference type="EMBL" id="AAS18041.1"/>
    </source>
</evidence>
<dbReference type="InterPro" id="IPR043657">
    <property type="entry name" value="DUF5876"/>
</dbReference>
<dbReference type="Pfam" id="PF19204">
    <property type="entry name" value="DUF5876"/>
    <property type="match status" value="1"/>
</dbReference>
<dbReference type="GeneID" id="3197059"/>
<dbReference type="Proteomes" id="UP000172127">
    <property type="component" value="Segment"/>
</dbReference>
<organism evidence="1 2">
    <name type="scientific">Singapore grouper iridovirus</name>
    <dbReference type="NCBI Taxonomy" id="262968"/>
    <lineage>
        <taxon>Viruses</taxon>
        <taxon>Varidnaviria</taxon>
        <taxon>Bamfordvirae</taxon>
        <taxon>Nucleocytoviricota</taxon>
        <taxon>Megaviricetes</taxon>
        <taxon>Pimascovirales</taxon>
        <taxon>Pimascovirales incertae sedis</taxon>
        <taxon>Iridoviridae</taxon>
        <taxon>Alphairidovirinae</taxon>
        <taxon>Ranavirus</taxon>
        <taxon>Ranavirus epinephelus1</taxon>
    </lineage>
</organism>
<keyword evidence="2" id="KW-1185">Reference proteome</keyword>
<dbReference type="OrthoDB" id="1394at10239"/>
<name>Q5YFN9_9VIRU</name>
<accession>Q5YFN9</accession>
<dbReference type="EMBL" id="AY521625">
    <property type="protein sequence ID" value="AAS18041.1"/>
    <property type="molecule type" value="Genomic_DNA"/>
</dbReference>
<reference evidence="1 2" key="1">
    <citation type="journal article" date="2004" name="J. Virol.">
        <title>Functional genomics analysis of Singapore grouper iridovirus: complete sequence determination and proteomic analysis.</title>
        <authorList>
            <person name="Song W.J."/>
            <person name="Qin Q.W."/>
            <person name="Qiu J."/>
            <person name="Huang C.H."/>
            <person name="Wang F."/>
            <person name="Hew C.L."/>
        </authorList>
    </citation>
    <scope>NUCLEOTIDE SEQUENCE [LARGE SCALE GENOMIC DNA]</scope>
</reference>
<evidence type="ECO:0000313" key="2">
    <source>
        <dbReference type="Proteomes" id="UP000172127"/>
    </source>
</evidence>
<gene>
    <name evidence="1" type="ORF">ORF026R</name>
</gene>
<dbReference type="KEGG" id="vg:3197059"/>
<protein>
    <submittedName>
        <fullName evidence="1">Uncharacterized protein</fullName>
    </submittedName>
</protein>
<proteinExistence type="predicted"/>
<dbReference type="RefSeq" id="YP_164121.1">
    <property type="nucleotide sequence ID" value="NC_006549.1"/>
</dbReference>
<sequence>MATIQMSKATGYPYKLLNVYATNPGEQYTLIQNTVQDMMFTPTGRMQAAIVSMVHDTLKEARHSEDEKLMVQTARKALNERIRQRPELMDLLVSSGRAPIVSDDQVLVNELTMIRGAAVQTGENTGFSEMTIRKLYRGLTDMFLASPSSLLDLPLANVTLETLKGMVKNAGRWPPDNTSAALPMPPEPILGAALVERVIANHSMDLYTQQKYQFQIQLLKNHLFYLKPGATMEIADIVARMEEPTKQAIKRLSAMYDLGQLDPAVVGNAAAPDERLLHSAEVHAPVAEAQTMEIAEAPVLSFVVPQVLTFTGGPVTMDGVTYDTPMHYGYATVMRRLYSNFGMTDLNGLSIPEMHDKVAEMTTTWIAQMRPNMLWLRLTKYLETNASALASLLATGDSAFVWKESDSFTPFLADMMGQLREHWRKTQPPPAAKLTIEDIAAADFFYIWLEEKARVYTLMLTAVPPEKLYIMLKMDIMPAERAPRGREVKALGSEYNGTAWNICYHEFKQHFHGKELRDAVTYCISRYVKHSAIPCKDITPTAKAMGGTKFRTLIQNPIMKGILSEA</sequence>